<protein>
    <submittedName>
        <fullName evidence="3">Phosphoribosyltransferase</fullName>
    </submittedName>
</protein>
<dbReference type="OrthoDB" id="9779910at2"/>
<keyword evidence="3" id="KW-0328">Glycosyltransferase</keyword>
<dbReference type="EnsemblBacteria" id="ABF43202">
    <property type="protein sequence ID" value="ABF43202"/>
    <property type="gene ID" value="Acid345_4202"/>
</dbReference>
<sequence>MVPYAQDGQICIHCEEDAPHFDHAAAFGEYEDALRGLVHLLKYQAVPPAARPLGKRLAGAVRSMQSEFSGEWLVIPVPLHRERRRTRGFNQAELIAKVALRELRDLPLALAPKVLVRTRPTESQTGYTREQRRTNLHGAFKVPDKALVKGRNVILVDDVLTTGATADECARILKRAGAEQVLVATVARAVTLDGVAPATKTRSNRETEETVSV</sequence>
<name>Q1IIU8_KORVE</name>
<dbReference type="AlphaFoldDB" id="Q1IIU8"/>
<dbReference type="SUPFAM" id="SSF53271">
    <property type="entry name" value="PRTase-like"/>
    <property type="match status" value="1"/>
</dbReference>
<keyword evidence="3" id="KW-0808">Transferase</keyword>
<evidence type="ECO:0000259" key="2">
    <source>
        <dbReference type="Pfam" id="PF00156"/>
    </source>
</evidence>
<dbReference type="PANTHER" id="PTHR47505:SF1">
    <property type="entry name" value="DNA UTILIZATION PROTEIN YHGH"/>
    <property type="match status" value="1"/>
</dbReference>
<accession>Q1IIU8</accession>
<evidence type="ECO:0000256" key="1">
    <source>
        <dbReference type="ARBA" id="ARBA00008007"/>
    </source>
</evidence>
<dbReference type="Pfam" id="PF00156">
    <property type="entry name" value="Pribosyltran"/>
    <property type="match status" value="1"/>
</dbReference>
<dbReference type="PANTHER" id="PTHR47505">
    <property type="entry name" value="DNA UTILIZATION PROTEIN YHGH"/>
    <property type="match status" value="1"/>
</dbReference>
<dbReference type="EMBL" id="CP000360">
    <property type="protein sequence ID" value="ABF43202.1"/>
    <property type="molecule type" value="Genomic_DNA"/>
</dbReference>
<gene>
    <name evidence="3" type="ordered locus">Acid345_4202</name>
</gene>
<dbReference type="eggNOG" id="COG1040">
    <property type="taxonomic scope" value="Bacteria"/>
</dbReference>
<dbReference type="Proteomes" id="UP000002432">
    <property type="component" value="Chromosome"/>
</dbReference>
<dbReference type="HOGENOM" id="CLU_054549_0_2_0"/>
<keyword evidence="4" id="KW-1185">Reference proteome</keyword>
<dbReference type="GO" id="GO:0016757">
    <property type="term" value="F:glycosyltransferase activity"/>
    <property type="evidence" value="ECO:0007669"/>
    <property type="project" value="UniProtKB-KW"/>
</dbReference>
<dbReference type="InterPro" id="IPR000836">
    <property type="entry name" value="PRTase_dom"/>
</dbReference>
<feature type="domain" description="Phosphoribosyltransferase" evidence="2">
    <location>
        <begin position="93"/>
        <end position="188"/>
    </location>
</feature>
<dbReference type="InterPro" id="IPR029057">
    <property type="entry name" value="PRTase-like"/>
</dbReference>
<dbReference type="STRING" id="204669.Acid345_4202"/>
<evidence type="ECO:0000313" key="4">
    <source>
        <dbReference type="Proteomes" id="UP000002432"/>
    </source>
</evidence>
<dbReference type="CDD" id="cd06223">
    <property type="entry name" value="PRTases_typeI"/>
    <property type="match status" value="1"/>
</dbReference>
<organism evidence="3 4">
    <name type="scientific">Koribacter versatilis (strain Ellin345)</name>
    <dbReference type="NCBI Taxonomy" id="204669"/>
    <lineage>
        <taxon>Bacteria</taxon>
        <taxon>Pseudomonadati</taxon>
        <taxon>Acidobacteriota</taxon>
        <taxon>Terriglobia</taxon>
        <taxon>Terriglobales</taxon>
        <taxon>Candidatus Korobacteraceae</taxon>
        <taxon>Candidatus Korobacter</taxon>
    </lineage>
</organism>
<dbReference type="Gene3D" id="3.40.50.2020">
    <property type="match status" value="1"/>
</dbReference>
<dbReference type="KEGG" id="aba:Acid345_4202"/>
<proteinExistence type="inferred from homology"/>
<evidence type="ECO:0000313" key="3">
    <source>
        <dbReference type="EMBL" id="ABF43202.1"/>
    </source>
</evidence>
<reference evidence="3 4" key="1">
    <citation type="journal article" date="2009" name="Appl. Environ. Microbiol.">
        <title>Three genomes from the phylum Acidobacteria provide insight into the lifestyles of these microorganisms in soils.</title>
        <authorList>
            <person name="Ward N.L."/>
            <person name="Challacombe J.F."/>
            <person name="Janssen P.H."/>
            <person name="Henrissat B."/>
            <person name="Coutinho P.M."/>
            <person name="Wu M."/>
            <person name="Xie G."/>
            <person name="Haft D.H."/>
            <person name="Sait M."/>
            <person name="Badger J."/>
            <person name="Barabote R.D."/>
            <person name="Bradley B."/>
            <person name="Brettin T.S."/>
            <person name="Brinkac L.M."/>
            <person name="Bruce D."/>
            <person name="Creasy T."/>
            <person name="Daugherty S.C."/>
            <person name="Davidsen T.M."/>
            <person name="DeBoy R.T."/>
            <person name="Detter J.C."/>
            <person name="Dodson R.J."/>
            <person name="Durkin A.S."/>
            <person name="Ganapathy A."/>
            <person name="Gwinn-Giglio M."/>
            <person name="Han C.S."/>
            <person name="Khouri H."/>
            <person name="Kiss H."/>
            <person name="Kothari S.P."/>
            <person name="Madupu R."/>
            <person name="Nelson K.E."/>
            <person name="Nelson W.C."/>
            <person name="Paulsen I."/>
            <person name="Penn K."/>
            <person name="Ren Q."/>
            <person name="Rosovitz M.J."/>
            <person name="Selengut J.D."/>
            <person name="Shrivastava S."/>
            <person name="Sullivan S.A."/>
            <person name="Tapia R."/>
            <person name="Thompson L.S."/>
            <person name="Watkins K.L."/>
            <person name="Yang Q."/>
            <person name="Yu C."/>
            <person name="Zafar N."/>
            <person name="Zhou L."/>
            <person name="Kuske C.R."/>
        </authorList>
    </citation>
    <scope>NUCLEOTIDE SEQUENCE [LARGE SCALE GENOMIC DNA]</scope>
    <source>
        <strain evidence="3 4">Ellin345</strain>
    </source>
</reference>
<dbReference type="InterPro" id="IPR051910">
    <property type="entry name" value="ComF/GntX_DNA_util-trans"/>
</dbReference>
<comment type="similarity">
    <text evidence="1">Belongs to the ComF/GntX family.</text>
</comment>